<dbReference type="InterPro" id="IPR022258">
    <property type="entry name" value="Flagellar_operon_YvyF"/>
</dbReference>
<protein>
    <submittedName>
        <fullName evidence="1">Flagellar operon protein (TIGR03826 family)</fullName>
    </submittedName>
</protein>
<accession>A0ABS2MWI1</accession>
<keyword evidence="1" id="KW-0282">Flagellum</keyword>
<comment type="caution">
    <text evidence="1">The sequence shown here is derived from an EMBL/GenBank/DDBJ whole genome shotgun (WGS) entry which is preliminary data.</text>
</comment>
<sequence length="138" mass="15868">MGELENCPKCGTLFVKANRNICPDCFKEEEAAFRTVYDFMKKRVNRQATILQIVEATGVKEELIIKFVKENRLRTSNFPNLTYACERCGNSINSGRLCGDCSDEIISDLKTQEEIDQLGKRKERRAGNTYFSIDKKNR</sequence>
<organism evidence="1 2">
    <name type="scientific">Aquibacillus albus</name>
    <dbReference type="NCBI Taxonomy" id="1168171"/>
    <lineage>
        <taxon>Bacteria</taxon>
        <taxon>Bacillati</taxon>
        <taxon>Bacillota</taxon>
        <taxon>Bacilli</taxon>
        <taxon>Bacillales</taxon>
        <taxon>Bacillaceae</taxon>
        <taxon>Aquibacillus</taxon>
    </lineage>
</organism>
<dbReference type="EMBL" id="JAFBDR010000003">
    <property type="protein sequence ID" value="MBM7570249.1"/>
    <property type="molecule type" value="Genomic_DNA"/>
</dbReference>
<reference evidence="1 2" key="1">
    <citation type="submission" date="2021-01" db="EMBL/GenBank/DDBJ databases">
        <title>Genomic Encyclopedia of Type Strains, Phase IV (KMG-IV): sequencing the most valuable type-strain genomes for metagenomic binning, comparative biology and taxonomic classification.</title>
        <authorList>
            <person name="Goeker M."/>
        </authorList>
    </citation>
    <scope>NUCLEOTIDE SEQUENCE [LARGE SCALE GENOMIC DNA]</scope>
    <source>
        <strain evidence="1 2">DSM 23711</strain>
    </source>
</reference>
<name>A0ABS2MWI1_9BACI</name>
<dbReference type="RefSeq" id="WP_204497688.1">
    <property type="nucleotide sequence ID" value="NZ_JAFBDR010000003.1"/>
</dbReference>
<proteinExistence type="predicted"/>
<dbReference type="Proteomes" id="UP001296943">
    <property type="component" value="Unassembled WGS sequence"/>
</dbReference>
<gene>
    <name evidence="1" type="ORF">JOC48_000727</name>
</gene>
<dbReference type="NCBIfam" id="TIGR03826">
    <property type="entry name" value="YvyF"/>
    <property type="match status" value="1"/>
</dbReference>
<evidence type="ECO:0000313" key="2">
    <source>
        <dbReference type="Proteomes" id="UP001296943"/>
    </source>
</evidence>
<keyword evidence="2" id="KW-1185">Reference proteome</keyword>
<keyword evidence="1" id="KW-0966">Cell projection</keyword>
<evidence type="ECO:0000313" key="1">
    <source>
        <dbReference type="EMBL" id="MBM7570249.1"/>
    </source>
</evidence>
<keyword evidence="1" id="KW-0969">Cilium</keyword>